<keyword evidence="4 6" id="KW-1133">Transmembrane helix</keyword>
<feature type="transmembrane region" description="Helical" evidence="6">
    <location>
        <begin position="20"/>
        <end position="41"/>
    </location>
</feature>
<evidence type="ECO:0000256" key="4">
    <source>
        <dbReference type="ARBA" id="ARBA00022989"/>
    </source>
</evidence>
<reference evidence="7 8" key="1">
    <citation type="submission" date="2020-05" db="EMBL/GenBank/DDBJ databases">
        <title>Isolation and characterization of methanoarchaea from a cold seep at offshore SW Taiwan.</title>
        <authorList>
            <person name="Chen Y.-W."/>
            <person name="Chen S.-C."/>
            <person name="Lai M.-C."/>
        </authorList>
    </citation>
    <scope>NUCLEOTIDE SEQUENCE [LARGE SCALE GENOMIC DNA]</scope>
    <source>
        <strain evidence="7 8">YWC-01</strain>
    </source>
</reference>
<feature type="transmembrane region" description="Helical" evidence="6">
    <location>
        <begin position="188"/>
        <end position="207"/>
    </location>
</feature>
<feature type="transmembrane region" description="Helical" evidence="6">
    <location>
        <begin position="410"/>
        <end position="429"/>
    </location>
</feature>
<feature type="transmembrane region" description="Helical" evidence="6">
    <location>
        <begin position="125"/>
        <end position="149"/>
    </location>
</feature>
<dbReference type="PANTHER" id="PTHR42770:SF11">
    <property type="entry name" value="INNER MEMBRANE TRANSPORT PROTEIN YBAT"/>
    <property type="match status" value="1"/>
</dbReference>
<dbReference type="RefSeq" id="WP_317295649.1">
    <property type="nucleotide sequence ID" value="NZ_JABFFQ010000002.1"/>
</dbReference>
<dbReference type="PIRSF" id="PIRSF006060">
    <property type="entry name" value="AA_transporter"/>
    <property type="match status" value="1"/>
</dbReference>
<feature type="transmembrane region" description="Helical" evidence="6">
    <location>
        <begin position="155"/>
        <end position="176"/>
    </location>
</feature>
<name>A0ABU3Z1D6_9EURY</name>
<dbReference type="InterPro" id="IPR050367">
    <property type="entry name" value="APC_superfamily"/>
</dbReference>
<dbReference type="Gene3D" id="1.20.1740.10">
    <property type="entry name" value="Amino acid/polyamine transporter I"/>
    <property type="match status" value="1"/>
</dbReference>
<keyword evidence="3 6" id="KW-0812">Transmembrane</keyword>
<sequence>MQKEEPDASNPDTKLRRELGLPAVTLSGVGIILGAGIYALLGEAAGMAGNAVWLTFAIAAAIAAFSALSYAELSSMFPRASAEFEYVSNAFGRKLAFVIGWLIIFSGILGAATVSLGFAGYFSDLVGFPVIPSAILIILVLAGILFYGIKETARVAIVLTLIEVGGIVMVILIGLPHLGRVDYLEMPLGVPGLLQASALVFFAYMGFEEMVKLSEETKNPERTIPIALIIALAISVLLYILVSLAAVSVVSSEQLAASRAPFADVASVALGPVAFTLISVIALFATANTALLMMMASSRIIYGMASSFSLPAFLGRVHHRTRTPWTAIVAVALASMAFLFAGEIGFVANVTNFTLFVTFVVINASVILLRYRAPDTVRPFRIPGSIGFLPLIPVIGIISSLFLLVQLDPLVLLVGGFLVVLGAGIALVGEQGSRGKEV</sequence>
<dbReference type="EMBL" id="JABFFQ010000002">
    <property type="protein sequence ID" value="MDV4342459.1"/>
    <property type="molecule type" value="Genomic_DNA"/>
</dbReference>
<organism evidence="7 8">
    <name type="scientific">Methanoculleus nereidis</name>
    <dbReference type="NCBI Taxonomy" id="2735141"/>
    <lineage>
        <taxon>Archaea</taxon>
        <taxon>Methanobacteriati</taxon>
        <taxon>Methanobacteriota</taxon>
        <taxon>Stenosarchaea group</taxon>
        <taxon>Methanomicrobia</taxon>
        <taxon>Methanomicrobiales</taxon>
        <taxon>Methanomicrobiaceae</taxon>
        <taxon>Methanoculleus</taxon>
    </lineage>
</organism>
<dbReference type="PANTHER" id="PTHR42770">
    <property type="entry name" value="AMINO ACID TRANSPORTER-RELATED"/>
    <property type="match status" value="1"/>
</dbReference>
<evidence type="ECO:0000256" key="1">
    <source>
        <dbReference type="ARBA" id="ARBA00004651"/>
    </source>
</evidence>
<keyword evidence="2" id="KW-1003">Cell membrane</keyword>
<feature type="transmembrane region" description="Helical" evidence="6">
    <location>
        <begin position="95"/>
        <end position="118"/>
    </location>
</feature>
<feature type="transmembrane region" description="Helical" evidence="6">
    <location>
        <begin position="385"/>
        <end position="404"/>
    </location>
</feature>
<evidence type="ECO:0000256" key="6">
    <source>
        <dbReference type="SAM" id="Phobius"/>
    </source>
</evidence>
<dbReference type="Pfam" id="PF13520">
    <property type="entry name" value="AA_permease_2"/>
    <property type="match status" value="1"/>
</dbReference>
<comment type="subcellular location">
    <subcellularLocation>
        <location evidence="1">Cell membrane</location>
        <topology evidence="1">Multi-pass membrane protein</topology>
    </subcellularLocation>
</comment>
<feature type="transmembrane region" description="Helical" evidence="6">
    <location>
        <begin position="53"/>
        <end position="71"/>
    </location>
</feature>
<keyword evidence="8" id="KW-1185">Reference proteome</keyword>
<accession>A0ABU3Z1D6</accession>
<feature type="transmembrane region" description="Helical" evidence="6">
    <location>
        <begin position="353"/>
        <end position="373"/>
    </location>
</feature>
<comment type="caution">
    <text evidence="7">The sequence shown here is derived from an EMBL/GenBank/DDBJ whole genome shotgun (WGS) entry which is preliminary data.</text>
</comment>
<evidence type="ECO:0000256" key="5">
    <source>
        <dbReference type="ARBA" id="ARBA00023136"/>
    </source>
</evidence>
<evidence type="ECO:0000256" key="3">
    <source>
        <dbReference type="ARBA" id="ARBA00022692"/>
    </source>
</evidence>
<evidence type="ECO:0000313" key="8">
    <source>
        <dbReference type="Proteomes" id="UP001273768"/>
    </source>
</evidence>
<feature type="transmembrane region" description="Helical" evidence="6">
    <location>
        <begin position="262"/>
        <end position="285"/>
    </location>
</feature>
<dbReference type="Proteomes" id="UP001273768">
    <property type="component" value="Unassembled WGS sequence"/>
</dbReference>
<evidence type="ECO:0000256" key="2">
    <source>
        <dbReference type="ARBA" id="ARBA00022475"/>
    </source>
</evidence>
<protein>
    <submittedName>
        <fullName evidence="7">Amino acid permease</fullName>
    </submittedName>
</protein>
<gene>
    <name evidence="7" type="ORF">HL657_04580</name>
</gene>
<evidence type="ECO:0000313" key="7">
    <source>
        <dbReference type="EMBL" id="MDV4342459.1"/>
    </source>
</evidence>
<proteinExistence type="predicted"/>
<dbReference type="InterPro" id="IPR002293">
    <property type="entry name" value="AA/rel_permease1"/>
</dbReference>
<feature type="transmembrane region" description="Helical" evidence="6">
    <location>
        <begin position="227"/>
        <end position="250"/>
    </location>
</feature>
<feature type="transmembrane region" description="Helical" evidence="6">
    <location>
        <begin position="325"/>
        <end position="347"/>
    </location>
</feature>
<keyword evidence="5 6" id="KW-0472">Membrane</keyword>